<comment type="caution">
    <text evidence="3">The sequence shown here is derived from an EMBL/GenBank/DDBJ whole genome shotgun (WGS) entry which is preliminary data.</text>
</comment>
<dbReference type="Pfam" id="PF05794">
    <property type="entry name" value="Tcp11"/>
    <property type="match status" value="1"/>
</dbReference>
<feature type="compositionally biased region" description="Low complexity" evidence="2">
    <location>
        <begin position="90"/>
        <end position="105"/>
    </location>
</feature>
<dbReference type="InterPro" id="IPR008862">
    <property type="entry name" value="Tcp11"/>
</dbReference>
<feature type="region of interest" description="Disordered" evidence="2">
    <location>
        <begin position="550"/>
        <end position="599"/>
    </location>
</feature>
<proteinExistence type="inferred from homology"/>
<name>A0A8K0UJ22_9AGAR</name>
<dbReference type="PANTHER" id="PTHR12832">
    <property type="entry name" value="TESTIS-SPECIFIC PROTEIN PBS13 T-COMPLEX 11"/>
    <property type="match status" value="1"/>
</dbReference>
<sequence>MDRMARKLQDLLAKYPNNATVQDAYSRSQSWLSHQSVPQDPHITWDVTRKFFFKLQDEGILEKSTEIDSILEQVHAELLSTGTVSAEQQAASSHPSLSSSSQSEEATASSTKLSIVLPPSISAGLRPLSTPTWLPAELLEVLNQAYFLHVLAMDPQKVLPPGKSLLSVMSNPSVLNADSDTPSLQSRVEDLVHKAFWDEAREALSSPTPAVQLSRLKRLYEDLHIVLVPLLPPGHPVLITLSSPLSPTSSPLRSAVTHLREILNSLKERCAPFRDPEIHALLQKIEDPPTAQLPGIVVDSVRETIKFAEAMKEDLSQFVLGNMGETQLQGVIHTLAQEREKDLVSKLWGPSMIPDLWVQWLNTFDRSSPLSQLSTPPEQKWILRLIQALGLNAPVSCRILHPHPQSESETTSPPDPLSNQLPPPFFFVAPTLLSIQNYLQALIIAATLRSLVRLPPHLPSQSPTPADDFMSRIWTLLSDEIDKQSGDTKLINLADEIIRVRGLVGDAIEADEESRLRAAVDRTLQPTDPVFQLLQRRLLRAFAERLIVPPAADSQHSSQPPPVHLQSGRGPRTSASGKKPVRIGLPGIEARPPPRQPELSLSIKGFDDTVLTVAVTREVERLRACIDWIRMVWPGVISKV</sequence>
<gene>
    <name evidence="3" type="ORF">BXZ70DRAFT_1072755</name>
</gene>
<protein>
    <submittedName>
        <fullName evidence="3">Uncharacterized protein</fullName>
    </submittedName>
</protein>
<reference evidence="3" key="1">
    <citation type="journal article" date="2021" name="New Phytol.">
        <title>Evolutionary innovations through gain and loss of genes in the ectomycorrhizal Boletales.</title>
        <authorList>
            <person name="Wu G."/>
            <person name="Miyauchi S."/>
            <person name="Morin E."/>
            <person name="Kuo A."/>
            <person name="Drula E."/>
            <person name="Varga T."/>
            <person name="Kohler A."/>
            <person name="Feng B."/>
            <person name="Cao Y."/>
            <person name="Lipzen A."/>
            <person name="Daum C."/>
            <person name="Hundley H."/>
            <person name="Pangilinan J."/>
            <person name="Johnson J."/>
            <person name="Barry K."/>
            <person name="LaButti K."/>
            <person name="Ng V."/>
            <person name="Ahrendt S."/>
            <person name="Min B."/>
            <person name="Choi I.G."/>
            <person name="Park H."/>
            <person name="Plett J.M."/>
            <person name="Magnuson J."/>
            <person name="Spatafora J.W."/>
            <person name="Nagy L.G."/>
            <person name="Henrissat B."/>
            <person name="Grigoriev I.V."/>
            <person name="Yang Z.L."/>
            <person name="Xu J."/>
            <person name="Martin F.M."/>
        </authorList>
    </citation>
    <scope>NUCLEOTIDE SEQUENCE</scope>
    <source>
        <strain evidence="3">KKN 215</strain>
    </source>
</reference>
<keyword evidence="4" id="KW-1185">Reference proteome</keyword>
<dbReference type="Proteomes" id="UP000813824">
    <property type="component" value="Unassembled WGS sequence"/>
</dbReference>
<organism evidence="3 4">
    <name type="scientific">Cristinia sonorae</name>
    <dbReference type="NCBI Taxonomy" id="1940300"/>
    <lineage>
        <taxon>Eukaryota</taxon>
        <taxon>Fungi</taxon>
        <taxon>Dikarya</taxon>
        <taxon>Basidiomycota</taxon>
        <taxon>Agaricomycotina</taxon>
        <taxon>Agaricomycetes</taxon>
        <taxon>Agaricomycetidae</taxon>
        <taxon>Agaricales</taxon>
        <taxon>Pleurotineae</taxon>
        <taxon>Stephanosporaceae</taxon>
        <taxon>Cristinia</taxon>
    </lineage>
</organism>
<evidence type="ECO:0000313" key="4">
    <source>
        <dbReference type="Proteomes" id="UP000813824"/>
    </source>
</evidence>
<dbReference type="GO" id="GO:0007165">
    <property type="term" value="P:signal transduction"/>
    <property type="evidence" value="ECO:0007669"/>
    <property type="project" value="TreeGrafter"/>
</dbReference>
<evidence type="ECO:0000256" key="2">
    <source>
        <dbReference type="SAM" id="MobiDB-lite"/>
    </source>
</evidence>
<accession>A0A8K0UJ22</accession>
<comment type="similarity">
    <text evidence="1">Belongs to the TCP11 family.</text>
</comment>
<evidence type="ECO:0000313" key="3">
    <source>
        <dbReference type="EMBL" id="KAH8093953.1"/>
    </source>
</evidence>
<evidence type="ECO:0000256" key="1">
    <source>
        <dbReference type="ARBA" id="ARBA00010954"/>
    </source>
</evidence>
<dbReference type="PANTHER" id="PTHR12832:SF11">
    <property type="entry name" value="LD23868P"/>
    <property type="match status" value="1"/>
</dbReference>
<dbReference type="EMBL" id="JAEVFJ010000027">
    <property type="protein sequence ID" value="KAH8093953.1"/>
    <property type="molecule type" value="Genomic_DNA"/>
</dbReference>
<feature type="region of interest" description="Disordered" evidence="2">
    <location>
        <begin position="85"/>
        <end position="105"/>
    </location>
</feature>
<dbReference type="AlphaFoldDB" id="A0A8K0UJ22"/>
<dbReference type="OrthoDB" id="276323at2759"/>